<proteinExistence type="predicted"/>
<dbReference type="Proteomes" id="UP000694228">
    <property type="component" value="Chromosome"/>
</dbReference>
<evidence type="ECO:0000313" key="2">
    <source>
        <dbReference type="Proteomes" id="UP000694228"/>
    </source>
</evidence>
<protein>
    <submittedName>
        <fullName evidence="1">Type II toxin-antitoxin system HicB family antitoxin</fullName>
    </submittedName>
</protein>
<sequence length="56" mass="6454">MKRYQLTTQIWEEEGVYVSQCRDIKVASCGATPKEALDNLHEAIKLWQKNAEFLGI</sequence>
<gene>
    <name evidence="1" type="ORF">KSK55_13820</name>
</gene>
<accession>A0A8F5VK98</accession>
<dbReference type="AlphaFoldDB" id="A0A8F5VK98"/>
<organism evidence="1 2">
    <name type="scientific">Methanospirillum hungatei</name>
    <dbReference type="NCBI Taxonomy" id="2203"/>
    <lineage>
        <taxon>Archaea</taxon>
        <taxon>Methanobacteriati</taxon>
        <taxon>Methanobacteriota</taxon>
        <taxon>Stenosarchaea group</taxon>
        <taxon>Methanomicrobia</taxon>
        <taxon>Methanomicrobiales</taxon>
        <taxon>Methanospirillaceae</taxon>
        <taxon>Methanospirillum</taxon>
    </lineage>
</organism>
<reference evidence="1 2" key="1">
    <citation type="submission" date="2021-06" db="EMBL/GenBank/DDBJ databases">
        <title>Complete genome sequence of the secondary alcohol utilizing methanogen Methanospirillum hungatei strain GP1.</title>
        <authorList>
            <person name="Day L.A."/>
            <person name="Costa K.C."/>
        </authorList>
    </citation>
    <scope>NUCLEOTIDE SEQUENCE [LARGE SCALE GENOMIC DNA]</scope>
    <source>
        <strain evidence="1 2">GP1</strain>
    </source>
</reference>
<dbReference type="OrthoDB" id="201961at2157"/>
<dbReference type="EMBL" id="CP077107">
    <property type="protein sequence ID" value="QXO94384.1"/>
    <property type="molecule type" value="Genomic_DNA"/>
</dbReference>
<evidence type="ECO:0000313" key="1">
    <source>
        <dbReference type="EMBL" id="QXO94384.1"/>
    </source>
</evidence>
<name>A0A8F5VK98_METHU</name>